<reference evidence="2" key="1">
    <citation type="journal article" date="2019" name="Int. J. Syst. Evol. Microbiol.">
        <title>The Global Catalogue of Microorganisms (GCM) 10K type strain sequencing project: providing services to taxonomists for standard genome sequencing and annotation.</title>
        <authorList>
            <consortium name="The Broad Institute Genomics Platform"/>
            <consortium name="The Broad Institute Genome Sequencing Center for Infectious Disease"/>
            <person name="Wu L."/>
            <person name="Ma J."/>
        </authorList>
    </citation>
    <scope>NUCLEOTIDE SEQUENCE [LARGE SCALE GENOMIC DNA]</scope>
    <source>
        <strain evidence="2">CGMCC 1.13574</strain>
    </source>
</reference>
<dbReference type="Proteomes" id="UP001595892">
    <property type="component" value="Unassembled WGS sequence"/>
</dbReference>
<keyword evidence="1" id="KW-0966">Cell projection</keyword>
<keyword evidence="1" id="KW-0282">Flagellum</keyword>
<gene>
    <name evidence="1" type="ORF">ACFO3Q_13170</name>
</gene>
<dbReference type="SUPFAM" id="SSF140566">
    <property type="entry name" value="FlgN-like"/>
    <property type="match status" value="1"/>
</dbReference>
<dbReference type="EMBL" id="JBHSGG010000037">
    <property type="protein sequence ID" value="MFC4729119.1"/>
    <property type="molecule type" value="Genomic_DNA"/>
</dbReference>
<evidence type="ECO:0000313" key="1">
    <source>
        <dbReference type="EMBL" id="MFC4729119.1"/>
    </source>
</evidence>
<evidence type="ECO:0000313" key="2">
    <source>
        <dbReference type="Proteomes" id="UP001595892"/>
    </source>
</evidence>
<comment type="caution">
    <text evidence="1">The sequence shown here is derived from an EMBL/GenBank/DDBJ whole genome shotgun (WGS) entry which is preliminary data.</text>
</comment>
<accession>A0ABV9NNB9</accession>
<dbReference type="InterPro" id="IPR036679">
    <property type="entry name" value="FlgN-like_sf"/>
</dbReference>
<keyword evidence="1" id="KW-0969">Cilium</keyword>
<proteinExistence type="predicted"/>
<protein>
    <submittedName>
        <fullName evidence="1">Flagellar protein FlgN</fullName>
    </submittedName>
</protein>
<keyword evidence="2" id="KW-1185">Reference proteome</keyword>
<dbReference type="RefSeq" id="WP_377005191.1">
    <property type="nucleotide sequence ID" value="NZ_JBHSGG010000037.1"/>
</dbReference>
<organism evidence="1 2">
    <name type="scientific">Coralloluteibacterium thermophilum</name>
    <dbReference type="NCBI Taxonomy" id="2707049"/>
    <lineage>
        <taxon>Bacteria</taxon>
        <taxon>Pseudomonadati</taxon>
        <taxon>Pseudomonadota</taxon>
        <taxon>Gammaproteobacteria</taxon>
        <taxon>Lysobacterales</taxon>
        <taxon>Lysobacteraceae</taxon>
        <taxon>Coralloluteibacterium</taxon>
    </lineage>
</organism>
<name>A0ABV9NNB9_9GAMM</name>
<sequence length="115" mass="12066">MEAGIASAASLDRLAEALAAERRALLEHDVDALLRATEAKLAALRAVEAEPQPADAGERVRALAELNRANGALLARRRREVTWALRHLGRVDAAPGYDARGVAGGGSLPRALAVV</sequence>